<gene>
    <name evidence="2" type="ORF">HK097_001185</name>
</gene>
<proteinExistence type="predicted"/>
<protein>
    <submittedName>
        <fullName evidence="2">Uncharacterized protein</fullName>
    </submittedName>
</protein>
<feature type="compositionally biased region" description="Basic and acidic residues" evidence="1">
    <location>
        <begin position="163"/>
        <end position="199"/>
    </location>
</feature>
<organism evidence="2 3">
    <name type="scientific">Rhizophlyctis rosea</name>
    <dbReference type="NCBI Taxonomy" id="64517"/>
    <lineage>
        <taxon>Eukaryota</taxon>
        <taxon>Fungi</taxon>
        <taxon>Fungi incertae sedis</taxon>
        <taxon>Chytridiomycota</taxon>
        <taxon>Chytridiomycota incertae sedis</taxon>
        <taxon>Chytridiomycetes</taxon>
        <taxon>Rhizophlyctidales</taxon>
        <taxon>Rhizophlyctidaceae</taxon>
        <taxon>Rhizophlyctis</taxon>
    </lineage>
</organism>
<dbReference type="Proteomes" id="UP001212841">
    <property type="component" value="Unassembled WGS sequence"/>
</dbReference>
<evidence type="ECO:0000313" key="3">
    <source>
        <dbReference type="Proteomes" id="UP001212841"/>
    </source>
</evidence>
<accession>A0AAD5WYG7</accession>
<name>A0AAD5WYG7_9FUNG</name>
<feature type="non-terminal residue" evidence="2">
    <location>
        <position position="385"/>
    </location>
</feature>
<evidence type="ECO:0000256" key="1">
    <source>
        <dbReference type="SAM" id="MobiDB-lite"/>
    </source>
</evidence>
<keyword evidence="3" id="KW-1185">Reference proteome</keyword>
<feature type="region of interest" description="Disordered" evidence="1">
    <location>
        <begin position="1"/>
        <end position="282"/>
    </location>
</feature>
<feature type="compositionally biased region" description="Low complexity" evidence="1">
    <location>
        <begin position="71"/>
        <end position="97"/>
    </location>
</feature>
<dbReference type="AlphaFoldDB" id="A0AAD5WYG7"/>
<dbReference type="EMBL" id="JADGJD010001226">
    <property type="protein sequence ID" value="KAJ3045472.1"/>
    <property type="molecule type" value="Genomic_DNA"/>
</dbReference>
<feature type="compositionally biased region" description="Basic and acidic residues" evidence="1">
    <location>
        <begin position="238"/>
        <end position="252"/>
    </location>
</feature>
<sequence length="385" mass="43148">MPGPYRNYRSRRNAGRDDGGEPAYGARLSAPGDDPYNPTSSLDSPASDVRIVSGSRPRFSSQPLQTPPPFSSAATTSARTPPRPTSQSSHSSASLPPSIQPRRGSSDNPLQWNFYRDEGLGLKFTRPRGMVDAMPTNRTQVRRRDERDGISGRGSWMNAGREYGNDGRRGERDYREPDRNRDDEIPARDRRARDRNEDKMEMDDLSPPQRSHDRGTTPMEGGTRQYLHPERASQLGNDRAEDHHLSHSDQHRPRQSSAPTFPSGPAPMDVPPAPPSASSDDPFHLVQRYFSIFKKMVDFTYSTETLPPRTRNERPLEVVLARVEMPLPAGVGGPADSAGDMIMVEARGTGRKDARANTVEKIRERILAEDLLRKAEEERDERKRS</sequence>
<feature type="compositionally biased region" description="Pro residues" evidence="1">
    <location>
        <begin position="262"/>
        <end position="275"/>
    </location>
</feature>
<reference evidence="2" key="1">
    <citation type="submission" date="2020-05" db="EMBL/GenBank/DDBJ databases">
        <title>Phylogenomic resolution of chytrid fungi.</title>
        <authorList>
            <person name="Stajich J.E."/>
            <person name="Amses K."/>
            <person name="Simmons R."/>
            <person name="Seto K."/>
            <person name="Myers J."/>
            <person name="Bonds A."/>
            <person name="Quandt C.A."/>
            <person name="Barry K."/>
            <person name="Liu P."/>
            <person name="Grigoriev I."/>
            <person name="Longcore J.E."/>
            <person name="James T.Y."/>
        </authorList>
    </citation>
    <scope>NUCLEOTIDE SEQUENCE</scope>
    <source>
        <strain evidence="2">JEL0318</strain>
    </source>
</reference>
<evidence type="ECO:0000313" key="2">
    <source>
        <dbReference type="EMBL" id="KAJ3045472.1"/>
    </source>
</evidence>
<comment type="caution">
    <text evidence="2">The sequence shown here is derived from an EMBL/GenBank/DDBJ whole genome shotgun (WGS) entry which is preliminary data.</text>
</comment>